<dbReference type="Gene3D" id="3.80.30.20">
    <property type="entry name" value="tm_1862 like domain"/>
    <property type="match status" value="1"/>
</dbReference>
<feature type="domain" description="TRAM" evidence="9">
    <location>
        <begin position="375"/>
        <end position="441"/>
    </location>
</feature>
<dbReference type="Pfam" id="PF18693">
    <property type="entry name" value="TRAM_2"/>
    <property type="match status" value="1"/>
</dbReference>
<evidence type="ECO:0000259" key="10">
    <source>
        <dbReference type="PROSITE" id="PS51449"/>
    </source>
</evidence>
<dbReference type="NCBIfam" id="TIGR00089">
    <property type="entry name" value="MiaB/RimO family radical SAM methylthiotransferase"/>
    <property type="match status" value="1"/>
</dbReference>
<dbReference type="InterPro" id="IPR002792">
    <property type="entry name" value="TRAM_dom"/>
</dbReference>
<accession>A0A1I3RM67</accession>
<dbReference type="Proteomes" id="UP000198635">
    <property type="component" value="Unassembled WGS sequence"/>
</dbReference>
<dbReference type="InterPro" id="IPR058240">
    <property type="entry name" value="rSAM_sf"/>
</dbReference>
<comment type="function">
    <text evidence="8">Catalyzes the methylthiolation of an aspartic acid residue of ribosomal protein uS12.</text>
</comment>
<dbReference type="GO" id="GO:0035599">
    <property type="term" value="F:aspartic acid methylthiotransferase activity"/>
    <property type="evidence" value="ECO:0007669"/>
    <property type="project" value="TreeGrafter"/>
</dbReference>
<comment type="cofactor">
    <cofactor evidence="8">
        <name>[4Fe-4S] cluster</name>
        <dbReference type="ChEBI" id="CHEBI:49883"/>
    </cofactor>
    <text evidence="8">Binds 2 [4Fe-4S] clusters. One cluster is coordinated with 3 cysteines and an exchangeable S-adenosyl-L-methionine.</text>
</comment>
<evidence type="ECO:0000256" key="1">
    <source>
        <dbReference type="ARBA" id="ARBA00022485"/>
    </source>
</evidence>
<evidence type="ECO:0000259" key="9">
    <source>
        <dbReference type="PROSITE" id="PS50926"/>
    </source>
</evidence>
<proteinExistence type="inferred from homology"/>
<dbReference type="PROSITE" id="PS51918">
    <property type="entry name" value="RADICAL_SAM"/>
    <property type="match status" value="1"/>
</dbReference>
<dbReference type="Gene3D" id="3.40.50.12160">
    <property type="entry name" value="Methylthiotransferase, N-terminal domain"/>
    <property type="match status" value="1"/>
</dbReference>
<dbReference type="HAMAP" id="MF_01865">
    <property type="entry name" value="MTTase_RimO"/>
    <property type="match status" value="1"/>
</dbReference>
<comment type="catalytic activity">
    <reaction evidence="8">
        <text>L-aspartate(89)-[ribosomal protein uS12]-hydrogen + (sulfur carrier)-SH + AH2 + 2 S-adenosyl-L-methionine = 3-methylsulfanyl-L-aspartate(89)-[ribosomal protein uS12]-hydrogen + (sulfur carrier)-H + 5'-deoxyadenosine + L-methionine + A + S-adenosyl-L-homocysteine + 2 H(+)</text>
        <dbReference type="Rhea" id="RHEA:37087"/>
        <dbReference type="Rhea" id="RHEA-COMP:10460"/>
        <dbReference type="Rhea" id="RHEA-COMP:10461"/>
        <dbReference type="Rhea" id="RHEA-COMP:14737"/>
        <dbReference type="Rhea" id="RHEA-COMP:14739"/>
        <dbReference type="ChEBI" id="CHEBI:13193"/>
        <dbReference type="ChEBI" id="CHEBI:15378"/>
        <dbReference type="ChEBI" id="CHEBI:17319"/>
        <dbReference type="ChEBI" id="CHEBI:17499"/>
        <dbReference type="ChEBI" id="CHEBI:29917"/>
        <dbReference type="ChEBI" id="CHEBI:29961"/>
        <dbReference type="ChEBI" id="CHEBI:57844"/>
        <dbReference type="ChEBI" id="CHEBI:57856"/>
        <dbReference type="ChEBI" id="CHEBI:59789"/>
        <dbReference type="ChEBI" id="CHEBI:64428"/>
        <dbReference type="ChEBI" id="CHEBI:73599"/>
        <dbReference type="EC" id="2.8.4.4"/>
    </reaction>
</comment>
<keyword evidence="12" id="KW-0687">Ribonucleoprotein</keyword>
<dbReference type="STRING" id="52560.SAMN04488082_103193"/>
<protein>
    <recommendedName>
        <fullName evidence="8">Ribosomal protein uS12 methylthiotransferase RimO</fullName>
        <shortName evidence="8">uS12 MTTase</shortName>
        <shortName evidence="8">uS12 methylthiotransferase</shortName>
        <ecNumber evidence="8">2.8.4.4</ecNumber>
    </recommendedName>
    <alternativeName>
        <fullName evidence="8">Ribosomal protein uS12 (aspartate-C(3))-methylthiotransferase</fullName>
    </alternativeName>
    <alternativeName>
        <fullName evidence="8">Ribosome maturation factor RimO</fullName>
    </alternativeName>
</protein>
<feature type="domain" description="MTTase N-terminal" evidence="10">
    <location>
        <begin position="4"/>
        <end position="120"/>
    </location>
</feature>
<dbReference type="Gene3D" id="2.40.50.140">
    <property type="entry name" value="Nucleic acid-binding proteins"/>
    <property type="match status" value="1"/>
</dbReference>
<keyword evidence="3 8" id="KW-0808">Transferase</keyword>
<dbReference type="PANTHER" id="PTHR43837">
    <property type="entry name" value="RIBOSOMAL PROTEIN S12 METHYLTHIOTRANSFERASE RIMO"/>
    <property type="match status" value="1"/>
</dbReference>
<keyword evidence="12" id="KW-0689">Ribosomal protein</keyword>
<feature type="binding site" evidence="8">
    <location>
        <position position="48"/>
    </location>
    <ligand>
        <name>[4Fe-4S] cluster</name>
        <dbReference type="ChEBI" id="CHEBI:49883"/>
        <label>1</label>
    </ligand>
</feature>
<keyword evidence="4 8" id="KW-0949">S-adenosyl-L-methionine</keyword>
<feature type="binding site" evidence="8">
    <location>
        <position position="157"/>
    </location>
    <ligand>
        <name>[4Fe-4S] cluster</name>
        <dbReference type="ChEBI" id="CHEBI:49883"/>
        <label>2</label>
        <note>4Fe-4S-S-AdoMet</note>
    </ligand>
</feature>
<feature type="domain" description="Radical SAM core" evidence="11">
    <location>
        <begin position="143"/>
        <end position="372"/>
    </location>
</feature>
<dbReference type="InterPro" id="IPR006638">
    <property type="entry name" value="Elp3/MiaA/NifB-like_rSAM"/>
</dbReference>
<dbReference type="EC" id="2.8.4.4" evidence="8"/>
<dbReference type="RefSeq" id="WP_092373041.1">
    <property type="nucleotide sequence ID" value="NZ_FORX01000003.1"/>
</dbReference>
<dbReference type="PROSITE" id="PS51449">
    <property type="entry name" value="MTTASE_N"/>
    <property type="match status" value="1"/>
</dbReference>
<keyword evidence="5 8" id="KW-0479">Metal-binding</keyword>
<evidence type="ECO:0000256" key="4">
    <source>
        <dbReference type="ARBA" id="ARBA00022691"/>
    </source>
</evidence>
<dbReference type="InterPro" id="IPR013848">
    <property type="entry name" value="Methylthiotransferase_N"/>
</dbReference>
<dbReference type="OrthoDB" id="9805215at2"/>
<evidence type="ECO:0000256" key="2">
    <source>
        <dbReference type="ARBA" id="ARBA00022490"/>
    </source>
</evidence>
<dbReference type="InterPro" id="IPR023404">
    <property type="entry name" value="rSAM_horseshoe"/>
</dbReference>
<dbReference type="SMART" id="SM00729">
    <property type="entry name" value="Elp3"/>
    <property type="match status" value="1"/>
</dbReference>
<feature type="binding site" evidence="8">
    <location>
        <position position="161"/>
    </location>
    <ligand>
        <name>[4Fe-4S] cluster</name>
        <dbReference type="ChEBI" id="CHEBI:49883"/>
        <label>2</label>
        <note>4Fe-4S-S-AdoMet</note>
    </ligand>
</feature>
<feature type="binding site" evidence="8">
    <location>
        <position position="13"/>
    </location>
    <ligand>
        <name>[4Fe-4S] cluster</name>
        <dbReference type="ChEBI" id="CHEBI:49883"/>
        <label>1</label>
    </ligand>
</feature>
<dbReference type="GO" id="GO:0103039">
    <property type="term" value="F:protein methylthiotransferase activity"/>
    <property type="evidence" value="ECO:0007669"/>
    <property type="project" value="UniProtKB-EC"/>
</dbReference>
<evidence type="ECO:0000256" key="5">
    <source>
        <dbReference type="ARBA" id="ARBA00022723"/>
    </source>
</evidence>
<comment type="subcellular location">
    <subcellularLocation>
        <location evidence="8">Cytoplasm</location>
    </subcellularLocation>
</comment>
<dbReference type="InterPro" id="IPR038135">
    <property type="entry name" value="Methylthiotransferase_N_sf"/>
</dbReference>
<dbReference type="NCBIfam" id="TIGR01125">
    <property type="entry name" value="30S ribosomal protein S12 methylthiotransferase RimO"/>
    <property type="match status" value="1"/>
</dbReference>
<dbReference type="Pfam" id="PF04055">
    <property type="entry name" value="Radical_SAM"/>
    <property type="match status" value="1"/>
</dbReference>
<organism evidence="12 13">
    <name type="scientific">Desulfomicrobium apsheronum</name>
    <dbReference type="NCBI Taxonomy" id="52560"/>
    <lineage>
        <taxon>Bacteria</taxon>
        <taxon>Pseudomonadati</taxon>
        <taxon>Thermodesulfobacteriota</taxon>
        <taxon>Desulfovibrionia</taxon>
        <taxon>Desulfovibrionales</taxon>
        <taxon>Desulfomicrobiaceae</taxon>
        <taxon>Desulfomicrobium</taxon>
    </lineage>
</organism>
<feature type="binding site" evidence="8">
    <location>
        <position position="83"/>
    </location>
    <ligand>
        <name>[4Fe-4S] cluster</name>
        <dbReference type="ChEBI" id="CHEBI:49883"/>
        <label>1</label>
    </ligand>
</feature>
<dbReference type="GO" id="GO:0006400">
    <property type="term" value="P:tRNA modification"/>
    <property type="evidence" value="ECO:0007669"/>
    <property type="project" value="InterPro"/>
</dbReference>
<reference evidence="13" key="1">
    <citation type="submission" date="2016-10" db="EMBL/GenBank/DDBJ databases">
        <authorList>
            <person name="Varghese N."/>
            <person name="Submissions S."/>
        </authorList>
    </citation>
    <scope>NUCLEOTIDE SEQUENCE [LARGE SCALE GENOMIC DNA]</scope>
    <source>
        <strain evidence="13">DSM 5918</strain>
    </source>
</reference>
<dbReference type="Pfam" id="PF00919">
    <property type="entry name" value="UPF0004"/>
    <property type="match status" value="1"/>
</dbReference>
<dbReference type="GO" id="GO:0005840">
    <property type="term" value="C:ribosome"/>
    <property type="evidence" value="ECO:0007669"/>
    <property type="project" value="UniProtKB-KW"/>
</dbReference>
<keyword evidence="6 8" id="KW-0408">Iron</keyword>
<comment type="similarity">
    <text evidence="8">Belongs to the methylthiotransferase family. RimO subfamily.</text>
</comment>
<dbReference type="InterPro" id="IPR005839">
    <property type="entry name" value="Methylthiotransferase"/>
</dbReference>
<dbReference type="SFLD" id="SFLDF00274">
    <property type="entry name" value="ribosomal_protein_S12_methylth"/>
    <property type="match status" value="1"/>
</dbReference>
<dbReference type="PANTHER" id="PTHR43837:SF1">
    <property type="entry name" value="RIBOSOMAL PROTEIN US12 METHYLTHIOTRANSFERASE RIMO"/>
    <property type="match status" value="1"/>
</dbReference>
<evidence type="ECO:0000313" key="13">
    <source>
        <dbReference type="Proteomes" id="UP000198635"/>
    </source>
</evidence>
<evidence type="ECO:0000256" key="8">
    <source>
        <dbReference type="HAMAP-Rule" id="MF_01865"/>
    </source>
</evidence>
<dbReference type="InterPro" id="IPR005840">
    <property type="entry name" value="Ribosomal_uS12_MeSTrfase_RimO"/>
</dbReference>
<evidence type="ECO:0000256" key="6">
    <source>
        <dbReference type="ARBA" id="ARBA00023004"/>
    </source>
</evidence>
<dbReference type="PROSITE" id="PS50926">
    <property type="entry name" value="TRAM"/>
    <property type="match status" value="1"/>
</dbReference>
<dbReference type="GO" id="GO:0051539">
    <property type="term" value="F:4 iron, 4 sulfur cluster binding"/>
    <property type="evidence" value="ECO:0007669"/>
    <property type="project" value="UniProtKB-UniRule"/>
</dbReference>
<name>A0A1I3RM67_9BACT</name>
<keyword evidence="1 8" id="KW-0004">4Fe-4S</keyword>
<feature type="binding site" evidence="8">
    <location>
        <position position="164"/>
    </location>
    <ligand>
        <name>[4Fe-4S] cluster</name>
        <dbReference type="ChEBI" id="CHEBI:49883"/>
        <label>2</label>
        <note>4Fe-4S-S-AdoMet</note>
    </ligand>
</feature>
<dbReference type="SFLD" id="SFLDG01061">
    <property type="entry name" value="methylthiotransferase"/>
    <property type="match status" value="1"/>
</dbReference>
<keyword evidence="7 8" id="KW-0411">Iron-sulfur</keyword>
<dbReference type="GO" id="GO:0005829">
    <property type="term" value="C:cytosol"/>
    <property type="evidence" value="ECO:0007669"/>
    <property type="project" value="TreeGrafter"/>
</dbReference>
<evidence type="ECO:0000256" key="3">
    <source>
        <dbReference type="ARBA" id="ARBA00022679"/>
    </source>
</evidence>
<dbReference type="InterPro" id="IPR012340">
    <property type="entry name" value="NA-bd_OB-fold"/>
</dbReference>
<dbReference type="SFLD" id="SFLDG01082">
    <property type="entry name" value="B12-binding_domain_containing"/>
    <property type="match status" value="1"/>
</dbReference>
<keyword evidence="2 8" id="KW-0963">Cytoplasm</keyword>
<dbReference type="AlphaFoldDB" id="A0A1I3RM67"/>
<dbReference type="SFLD" id="SFLDS00029">
    <property type="entry name" value="Radical_SAM"/>
    <property type="match status" value="1"/>
</dbReference>
<sequence>MKQVRIHTISLGCPKNRVDTEWMLGGFGSSFVNIAEPDGADVVLINTCGFIEPAVSESLQVILDMARHLADLDPRPSLVVTGCLVSRYGQDLRGELPEVDLFLEIGRQGELGQRLQELAALRENVRPGLESALGGFSAARLLTTPPSFAYLKIAEGCDNRCRFCTIPSIRGPLVSRDEARILDDARRCLDQGRKELVLIAQDVTAYGRDRGQKALRGLLEKLAPLNGLEWMRLMYLYPAGLDGDLLRFLSELGKPFIPYFDIPLQHAHPDILASMGRPFQRDPRAVVEQVREFFPEAALRTTFIVGYPGETEERFRALESFVREARFMHLGVFPYYAEDGSEAALLPDQLPEEVKEERRDLIMQMQAEISEDLLAGFEGQELDVLVDRAHEEWPGLYEGRVWFQAPEVDGITYVSGDMVGPGKMVRAVIEEVKTYDLVALA</sequence>
<evidence type="ECO:0000313" key="12">
    <source>
        <dbReference type="EMBL" id="SFJ46266.1"/>
    </source>
</evidence>
<dbReference type="GO" id="GO:0046872">
    <property type="term" value="F:metal ion binding"/>
    <property type="evidence" value="ECO:0007669"/>
    <property type="project" value="UniProtKB-KW"/>
</dbReference>
<gene>
    <name evidence="8" type="primary">rimO</name>
    <name evidence="12" type="ORF">SAMN04488082_103193</name>
</gene>
<evidence type="ECO:0000259" key="11">
    <source>
        <dbReference type="PROSITE" id="PS51918"/>
    </source>
</evidence>
<dbReference type="FunFam" id="3.80.30.20:FF:000001">
    <property type="entry name" value="tRNA-2-methylthio-N(6)-dimethylallyladenosine synthase 2"/>
    <property type="match status" value="1"/>
</dbReference>
<evidence type="ECO:0000256" key="7">
    <source>
        <dbReference type="ARBA" id="ARBA00023014"/>
    </source>
</evidence>
<dbReference type="SUPFAM" id="SSF102114">
    <property type="entry name" value="Radical SAM enzymes"/>
    <property type="match status" value="1"/>
</dbReference>
<dbReference type="EMBL" id="FORX01000003">
    <property type="protein sequence ID" value="SFJ46266.1"/>
    <property type="molecule type" value="Genomic_DNA"/>
</dbReference>
<keyword evidence="13" id="KW-1185">Reference proteome</keyword>
<dbReference type="InterPro" id="IPR007197">
    <property type="entry name" value="rSAM"/>
</dbReference>